<proteinExistence type="predicted"/>
<reference evidence="1 2" key="1">
    <citation type="submission" date="2018-10" db="EMBL/GenBank/DDBJ databases">
        <title>The genome of Lysobacter enzymogenes OH11.</title>
        <authorList>
            <person name="Liu F."/>
            <person name="Zhao Y."/>
            <person name="Qian G."/>
            <person name="Chen Y."/>
            <person name="Xu H."/>
        </authorList>
    </citation>
    <scope>NUCLEOTIDE SEQUENCE [LARGE SCALE GENOMIC DNA]</scope>
    <source>
        <strain evidence="1 2">OH11</strain>
    </source>
</reference>
<organism evidence="1 2">
    <name type="scientific">Lysobacter enzymogenes</name>
    <dbReference type="NCBI Taxonomy" id="69"/>
    <lineage>
        <taxon>Bacteria</taxon>
        <taxon>Pseudomonadati</taxon>
        <taxon>Pseudomonadota</taxon>
        <taxon>Gammaproteobacteria</taxon>
        <taxon>Lysobacterales</taxon>
        <taxon>Lysobacteraceae</taxon>
        <taxon>Lysobacter</taxon>
    </lineage>
</organism>
<evidence type="ECO:0000313" key="2">
    <source>
        <dbReference type="Proteomes" id="UP000275910"/>
    </source>
</evidence>
<comment type="caution">
    <text evidence="1">The sequence shown here is derived from an EMBL/GenBank/DDBJ whole genome shotgun (WGS) entry which is preliminary data.</text>
</comment>
<protein>
    <submittedName>
        <fullName evidence="1">Uncharacterized protein</fullName>
    </submittedName>
</protein>
<dbReference type="AlphaFoldDB" id="A0A3N2REH3"/>
<name>A0A3N2REH3_LYSEN</name>
<gene>
    <name evidence="1" type="ORF">D9T17_16895</name>
</gene>
<dbReference type="EMBL" id="RCTY01000041">
    <property type="protein sequence ID" value="ROU05853.1"/>
    <property type="molecule type" value="Genomic_DNA"/>
</dbReference>
<evidence type="ECO:0000313" key="1">
    <source>
        <dbReference type="EMBL" id="ROU05853.1"/>
    </source>
</evidence>
<accession>A0A3N2REH3</accession>
<dbReference type="Proteomes" id="UP000275910">
    <property type="component" value="Unassembled WGS sequence"/>
</dbReference>
<sequence>MAQWADRVQGDERLLIQALATRHWDGHVRERHLRSILPFQRDWLAAFVVQLLGEYVVEIAQAILASIDELDSALYGAFVKENPGFMATTERRVVSYWNCYYRHAGYKYREEYPAMVALRAIQRMAQ</sequence>